<feature type="region of interest" description="Disordered" evidence="1">
    <location>
        <begin position="33"/>
        <end position="86"/>
    </location>
</feature>
<keyword evidence="3" id="KW-1185">Reference proteome</keyword>
<dbReference type="AlphaFoldDB" id="A0AAD1WG02"/>
<evidence type="ECO:0000313" key="2">
    <source>
        <dbReference type="EMBL" id="CAH2311593.1"/>
    </source>
</evidence>
<dbReference type="EMBL" id="OW240919">
    <property type="protein sequence ID" value="CAH2311593.1"/>
    <property type="molecule type" value="Genomic_DNA"/>
</dbReference>
<accession>A0AAD1WG02</accession>
<name>A0AAD1WG02_PELCU</name>
<reference evidence="2" key="1">
    <citation type="submission" date="2022-03" db="EMBL/GenBank/DDBJ databases">
        <authorList>
            <person name="Alioto T."/>
            <person name="Alioto T."/>
            <person name="Gomez Garrido J."/>
        </authorList>
    </citation>
    <scope>NUCLEOTIDE SEQUENCE</scope>
</reference>
<sequence length="213" mass="24246">MCSTSTQGEQVEAENRLDKAFCQAFWEKMRKGLTPAAQSHKHTQKEDHAETSNIGPHGKTEPAGTHQRQGTRDPSGSKRSKRAAAWNLEVSIPRRISLLTRHPGARRYRLKTHDATARSPCYRSNRKGRLQPSRWHLRERPTSSEPNTTLIQPMPAGQQQRRRKHTRTQTLIEITGANPSIQRGPPYQATVGWESRQHPSWVRDYAYTLDGIG</sequence>
<feature type="region of interest" description="Disordered" evidence="1">
    <location>
        <begin position="138"/>
        <end position="163"/>
    </location>
</feature>
<dbReference type="Proteomes" id="UP001295444">
    <property type="component" value="Chromosome 08"/>
</dbReference>
<gene>
    <name evidence="2" type="ORF">PECUL_23A056688</name>
</gene>
<evidence type="ECO:0000256" key="1">
    <source>
        <dbReference type="SAM" id="MobiDB-lite"/>
    </source>
</evidence>
<proteinExistence type="predicted"/>
<organism evidence="2 3">
    <name type="scientific">Pelobates cultripes</name>
    <name type="common">Western spadefoot toad</name>
    <dbReference type="NCBI Taxonomy" id="61616"/>
    <lineage>
        <taxon>Eukaryota</taxon>
        <taxon>Metazoa</taxon>
        <taxon>Chordata</taxon>
        <taxon>Craniata</taxon>
        <taxon>Vertebrata</taxon>
        <taxon>Euteleostomi</taxon>
        <taxon>Amphibia</taxon>
        <taxon>Batrachia</taxon>
        <taxon>Anura</taxon>
        <taxon>Pelobatoidea</taxon>
        <taxon>Pelobatidae</taxon>
        <taxon>Pelobates</taxon>
    </lineage>
</organism>
<protein>
    <submittedName>
        <fullName evidence="2">Uncharacterized protein</fullName>
    </submittedName>
</protein>
<evidence type="ECO:0000313" key="3">
    <source>
        <dbReference type="Proteomes" id="UP001295444"/>
    </source>
</evidence>